<dbReference type="InterPro" id="IPR024961">
    <property type="entry name" value="T2SS_GspC_N"/>
</dbReference>
<feature type="region of interest" description="Disordered" evidence="9">
    <location>
        <begin position="159"/>
        <end position="218"/>
    </location>
</feature>
<evidence type="ECO:0000256" key="3">
    <source>
        <dbReference type="ARBA" id="ARBA00022475"/>
    </source>
</evidence>
<name>A0A450S1F6_9GAMM</name>
<keyword evidence="4" id="KW-0997">Cell inner membrane</keyword>
<proteinExistence type="predicted"/>
<evidence type="ECO:0000256" key="4">
    <source>
        <dbReference type="ARBA" id="ARBA00022519"/>
    </source>
</evidence>
<evidence type="ECO:0000256" key="1">
    <source>
        <dbReference type="ARBA" id="ARBA00004533"/>
    </source>
</evidence>
<dbReference type="EMBL" id="CAADEY010000011">
    <property type="protein sequence ID" value="VFJ45495.1"/>
    <property type="molecule type" value="Genomic_DNA"/>
</dbReference>
<protein>
    <submittedName>
        <fullName evidence="11">Type IV pilus biogenesis</fullName>
    </submittedName>
</protein>
<keyword evidence="6" id="KW-0653">Protein transport</keyword>
<reference evidence="11" key="1">
    <citation type="submission" date="2019-02" db="EMBL/GenBank/DDBJ databases">
        <authorList>
            <person name="Gruber-Vodicka R. H."/>
            <person name="Seah K. B. B."/>
        </authorList>
    </citation>
    <scope>NUCLEOTIDE SEQUENCE</scope>
    <source>
        <strain evidence="11">BECK_DK161</strain>
    </source>
</reference>
<gene>
    <name evidence="11" type="ORF">BECKDK2373C_GA0170839_101163</name>
</gene>
<keyword evidence="3" id="KW-1003">Cell membrane</keyword>
<dbReference type="Gene3D" id="2.30.30.830">
    <property type="match status" value="1"/>
</dbReference>
<sequence>MIKAIKTSHRLLPVLAGILLSGGIGYTLLEGFYPATAGNGNAGNGVAVPRARDAHLPATPKGPEELAREIARLHLFGTPPGKDAPAPPPPVEKAPETTLKLTLRGIIASEGEEDFAIIADEKGKQDNYAPGEELFDGVSLLSIHDDYVVLRRGDRFETLRMPDESDTGPDSGPYQAHADMAMEFLPGRVSGASGPGRTGARSPRRRIRNPRRAEARAR</sequence>
<dbReference type="AlphaFoldDB" id="A0A450S1F6"/>
<evidence type="ECO:0000256" key="7">
    <source>
        <dbReference type="ARBA" id="ARBA00022989"/>
    </source>
</evidence>
<keyword evidence="2" id="KW-0813">Transport</keyword>
<evidence type="ECO:0000256" key="2">
    <source>
        <dbReference type="ARBA" id="ARBA00022448"/>
    </source>
</evidence>
<evidence type="ECO:0000256" key="5">
    <source>
        <dbReference type="ARBA" id="ARBA00022692"/>
    </source>
</evidence>
<dbReference type="Pfam" id="PF11356">
    <property type="entry name" value="T2SSC"/>
    <property type="match status" value="1"/>
</dbReference>
<comment type="subcellular location">
    <subcellularLocation>
        <location evidence="1">Cell inner membrane</location>
    </subcellularLocation>
</comment>
<organism evidence="11">
    <name type="scientific">Candidatus Kentrum sp. DK</name>
    <dbReference type="NCBI Taxonomy" id="2126562"/>
    <lineage>
        <taxon>Bacteria</taxon>
        <taxon>Pseudomonadati</taxon>
        <taxon>Pseudomonadota</taxon>
        <taxon>Gammaproteobacteria</taxon>
        <taxon>Candidatus Kentrum</taxon>
    </lineage>
</organism>
<evidence type="ECO:0000259" key="10">
    <source>
        <dbReference type="Pfam" id="PF11356"/>
    </source>
</evidence>
<dbReference type="GO" id="GO:0015031">
    <property type="term" value="P:protein transport"/>
    <property type="evidence" value="ECO:0007669"/>
    <property type="project" value="UniProtKB-KW"/>
</dbReference>
<evidence type="ECO:0000313" key="11">
    <source>
        <dbReference type="EMBL" id="VFJ45495.1"/>
    </source>
</evidence>
<keyword evidence="7" id="KW-1133">Transmembrane helix</keyword>
<keyword evidence="8" id="KW-0472">Membrane</keyword>
<keyword evidence="5" id="KW-0812">Transmembrane</keyword>
<feature type="domain" description="Type II secretion system protein GspC N-terminal" evidence="10">
    <location>
        <begin position="68"/>
        <end position="161"/>
    </location>
</feature>
<evidence type="ECO:0000256" key="8">
    <source>
        <dbReference type="ARBA" id="ARBA00023136"/>
    </source>
</evidence>
<accession>A0A450S1F6</accession>
<dbReference type="GO" id="GO:0005886">
    <property type="term" value="C:plasma membrane"/>
    <property type="evidence" value="ECO:0007669"/>
    <property type="project" value="UniProtKB-SubCell"/>
</dbReference>
<evidence type="ECO:0000256" key="9">
    <source>
        <dbReference type="SAM" id="MobiDB-lite"/>
    </source>
</evidence>
<evidence type="ECO:0000256" key="6">
    <source>
        <dbReference type="ARBA" id="ARBA00022927"/>
    </source>
</evidence>